<dbReference type="Proteomes" id="UP000034164">
    <property type="component" value="Unassembled WGS sequence"/>
</dbReference>
<gene>
    <name evidence="1" type="ORF">EMCG_05874</name>
</gene>
<dbReference type="EMBL" id="LCZI01000104">
    <property type="protein sequence ID" value="KKZ68487.1"/>
    <property type="molecule type" value="Genomic_DNA"/>
</dbReference>
<name>A0A0G2ICV5_9EURO</name>
<comment type="caution">
    <text evidence="1">The sequence shown here is derived from an EMBL/GenBank/DDBJ whole genome shotgun (WGS) entry which is preliminary data.</text>
</comment>
<protein>
    <submittedName>
        <fullName evidence="1">Uncharacterized protein</fullName>
    </submittedName>
</protein>
<dbReference type="VEuPathDB" id="FungiDB:EMCG_05874"/>
<proteinExistence type="predicted"/>
<evidence type="ECO:0000313" key="2">
    <source>
        <dbReference type="Proteomes" id="UP000034164"/>
    </source>
</evidence>
<accession>A0A0G2ICV5</accession>
<sequence>MLLISKNHRAEFSKFNSTESIMQFNTKIMALALLFAPLALTAPADSTLAAPAESTVDLIPVCSPGSYKCHCLYGGNSCWVDVCNALGQYQLSARCRNRPSPEGPDSCRDGPNGTAFCI</sequence>
<dbReference type="AlphaFoldDB" id="A0A0G2ICV5"/>
<evidence type="ECO:0000313" key="1">
    <source>
        <dbReference type="EMBL" id="KKZ68487.1"/>
    </source>
</evidence>
<reference evidence="2" key="1">
    <citation type="journal article" date="2015" name="PLoS Genet.">
        <title>The dynamic genome and transcriptome of the human fungal pathogen Blastomyces and close relative Emmonsia.</title>
        <authorList>
            <person name="Munoz J.F."/>
            <person name="Gauthier G.M."/>
            <person name="Desjardins C.A."/>
            <person name="Gallo J.E."/>
            <person name="Holder J."/>
            <person name="Sullivan T.D."/>
            <person name="Marty A.J."/>
            <person name="Carmen J.C."/>
            <person name="Chen Z."/>
            <person name="Ding L."/>
            <person name="Gujja S."/>
            <person name="Magrini V."/>
            <person name="Misas E."/>
            <person name="Mitreva M."/>
            <person name="Priest M."/>
            <person name="Saif S."/>
            <person name="Whiston E.A."/>
            <person name="Young S."/>
            <person name="Zeng Q."/>
            <person name="Goldman W.E."/>
            <person name="Mardis E.R."/>
            <person name="Taylor J.W."/>
            <person name="McEwen J.G."/>
            <person name="Clay O.K."/>
            <person name="Klein B.S."/>
            <person name="Cuomo C.A."/>
        </authorList>
    </citation>
    <scope>NUCLEOTIDE SEQUENCE [LARGE SCALE GENOMIC DNA]</scope>
    <source>
        <strain evidence="2">UAMH 3008</strain>
    </source>
</reference>
<organism evidence="1 2">
    <name type="scientific">[Emmonsia] crescens</name>
    <dbReference type="NCBI Taxonomy" id="73230"/>
    <lineage>
        <taxon>Eukaryota</taxon>
        <taxon>Fungi</taxon>
        <taxon>Dikarya</taxon>
        <taxon>Ascomycota</taxon>
        <taxon>Pezizomycotina</taxon>
        <taxon>Eurotiomycetes</taxon>
        <taxon>Eurotiomycetidae</taxon>
        <taxon>Onygenales</taxon>
        <taxon>Ajellomycetaceae</taxon>
        <taxon>Emergomyces</taxon>
    </lineage>
</organism>
<dbReference type="OrthoDB" id="4188412at2759"/>